<dbReference type="HOGENOM" id="CLU_1861564_0_0_0"/>
<sequence length="137" mass="15607">MNRVMSMNENRHSHDRASLHDKGASTMVTEPCSEQPREEPGSFRERLSLLEAAIPGAATEVQPLLRHIYRSTRRLHDQLQRIDPTPVLPRSVVSEVRCFDCGTARMESFHTSTQSGYHLCPTCFQQRLHTGRARTAH</sequence>
<reference evidence="2 3" key="1">
    <citation type="journal article" date="2010" name="Proc. Natl. Acad. Sci. U.S.A.">
        <title>A Nitrospira metagenome illuminates the physiology and evolution of globally important nitrite-oxidizing bacteria.</title>
        <authorList>
            <person name="Lucker S."/>
            <person name="Wagner M."/>
            <person name="Maixner F."/>
            <person name="Pelletier E."/>
            <person name="Koch H."/>
            <person name="Vacherie B."/>
            <person name="Rattei T."/>
            <person name="Sinninghe Damste J."/>
            <person name="Spieck E."/>
            <person name="Le Paslier D."/>
            <person name="Daims H."/>
        </authorList>
    </citation>
    <scope>NUCLEOTIDE SEQUENCE [LARGE SCALE GENOMIC DNA]</scope>
</reference>
<name>D8P854_9BACT</name>
<dbReference type="AlphaFoldDB" id="D8P854"/>
<dbReference type="Proteomes" id="UP000001660">
    <property type="component" value="Chromosome"/>
</dbReference>
<dbReference type="EMBL" id="FP929003">
    <property type="protein sequence ID" value="CBK43686.1"/>
    <property type="molecule type" value="Genomic_DNA"/>
</dbReference>
<feature type="compositionally biased region" description="Basic and acidic residues" evidence="1">
    <location>
        <begin position="9"/>
        <end position="23"/>
    </location>
</feature>
<gene>
    <name evidence="2" type="ORF">NIDE4017</name>
</gene>
<evidence type="ECO:0000313" key="3">
    <source>
        <dbReference type="Proteomes" id="UP000001660"/>
    </source>
</evidence>
<accession>D8P854</accession>
<evidence type="ECO:0000256" key="1">
    <source>
        <dbReference type="SAM" id="MobiDB-lite"/>
    </source>
</evidence>
<dbReference type="STRING" id="330214.NIDE4017"/>
<protein>
    <submittedName>
        <fullName evidence="2">Uncharacterized protein</fullName>
    </submittedName>
</protein>
<organism evidence="2 3">
    <name type="scientific">Nitrospira defluvii</name>
    <dbReference type="NCBI Taxonomy" id="330214"/>
    <lineage>
        <taxon>Bacteria</taxon>
        <taxon>Pseudomonadati</taxon>
        <taxon>Nitrospirota</taxon>
        <taxon>Nitrospiria</taxon>
        <taxon>Nitrospirales</taxon>
        <taxon>Nitrospiraceae</taxon>
        <taxon>Nitrospira</taxon>
    </lineage>
</organism>
<proteinExistence type="predicted"/>
<feature type="region of interest" description="Disordered" evidence="1">
    <location>
        <begin position="1"/>
        <end position="41"/>
    </location>
</feature>
<evidence type="ECO:0000313" key="2">
    <source>
        <dbReference type="EMBL" id="CBK43686.1"/>
    </source>
</evidence>
<keyword evidence="3" id="KW-1185">Reference proteome</keyword>
<dbReference type="KEGG" id="nde:NIDE4017"/>